<organism evidence="7 8">
    <name type="scientific">Streptomyces olivochromogenes</name>
    <dbReference type="NCBI Taxonomy" id="1963"/>
    <lineage>
        <taxon>Bacteria</taxon>
        <taxon>Bacillati</taxon>
        <taxon>Actinomycetota</taxon>
        <taxon>Actinomycetes</taxon>
        <taxon>Kitasatosporales</taxon>
        <taxon>Streptomycetaceae</taxon>
        <taxon>Streptomyces</taxon>
    </lineage>
</organism>
<accession>A0A286TT61</accession>
<name>A0A286TT61_STROL</name>
<dbReference type="GO" id="GO:0005886">
    <property type="term" value="C:plasma membrane"/>
    <property type="evidence" value="ECO:0007669"/>
    <property type="project" value="UniProtKB-SubCell"/>
</dbReference>
<keyword evidence="5 6" id="KW-0472">Membrane</keyword>
<proteinExistence type="predicted"/>
<comment type="caution">
    <text evidence="7">The sequence shown here is derived from an EMBL/GenBank/DDBJ whole genome shotgun (WGS) entry which is preliminary data.</text>
</comment>
<dbReference type="GO" id="GO:0006865">
    <property type="term" value="P:amino acid transport"/>
    <property type="evidence" value="ECO:0007669"/>
    <property type="project" value="InterPro"/>
</dbReference>
<dbReference type="InterPro" id="IPR001123">
    <property type="entry name" value="LeuE-type"/>
</dbReference>
<keyword evidence="2" id="KW-1003">Cell membrane</keyword>
<dbReference type="Pfam" id="PF01810">
    <property type="entry name" value="LysE"/>
    <property type="match status" value="1"/>
</dbReference>
<evidence type="ECO:0000256" key="1">
    <source>
        <dbReference type="ARBA" id="ARBA00004651"/>
    </source>
</evidence>
<keyword evidence="4 6" id="KW-1133">Transmembrane helix</keyword>
<feature type="transmembrane region" description="Helical" evidence="6">
    <location>
        <begin position="59"/>
        <end position="80"/>
    </location>
</feature>
<evidence type="ECO:0000313" key="7">
    <source>
        <dbReference type="EMBL" id="GAX59053.1"/>
    </source>
</evidence>
<evidence type="ECO:0000256" key="5">
    <source>
        <dbReference type="ARBA" id="ARBA00023136"/>
    </source>
</evidence>
<evidence type="ECO:0000256" key="6">
    <source>
        <dbReference type="SAM" id="Phobius"/>
    </source>
</evidence>
<dbReference type="EMBL" id="BDQI01000104">
    <property type="protein sequence ID" value="GAX59053.1"/>
    <property type="molecule type" value="Genomic_DNA"/>
</dbReference>
<dbReference type="AlphaFoldDB" id="A0A286TT61"/>
<keyword evidence="8" id="KW-1185">Reference proteome</keyword>
<evidence type="ECO:0000313" key="8">
    <source>
        <dbReference type="Proteomes" id="UP000217446"/>
    </source>
</evidence>
<feature type="transmembrane region" description="Helical" evidence="6">
    <location>
        <begin position="24"/>
        <end position="47"/>
    </location>
</feature>
<gene>
    <name evidence="7" type="ORF">SO3561_10630</name>
</gene>
<protein>
    <submittedName>
        <fullName evidence="7">Lysine transporter LysE</fullName>
    </submittedName>
</protein>
<reference evidence="8" key="1">
    <citation type="submission" date="2017-05" db="EMBL/GenBank/DDBJ databases">
        <title>Streptomyces olivochromogenes NBRC 3561 whole genome shotgun sequence.</title>
        <authorList>
            <person name="Dohra H."/>
            <person name="Kodani S."/>
        </authorList>
    </citation>
    <scope>NUCLEOTIDE SEQUENCE [LARGE SCALE GENOMIC DNA]</scope>
    <source>
        <strain evidence="8">NBRC 3561</strain>
    </source>
</reference>
<keyword evidence="3 6" id="KW-0812">Transmembrane</keyword>
<evidence type="ECO:0000256" key="4">
    <source>
        <dbReference type="ARBA" id="ARBA00022989"/>
    </source>
</evidence>
<evidence type="ECO:0000256" key="2">
    <source>
        <dbReference type="ARBA" id="ARBA00022475"/>
    </source>
</evidence>
<dbReference type="Proteomes" id="UP000217446">
    <property type="component" value="Unassembled WGS sequence"/>
</dbReference>
<sequence length="83" mass="8649">MIFFNVAFLPQFVNPALGHTVGQLLVLGLTLVLVGLAVDASIGLISGRLSSLLRRSRRVARGLNVFSGTVFAGLAARLAVGSD</sequence>
<comment type="subcellular location">
    <subcellularLocation>
        <location evidence="1">Cell membrane</location>
        <topology evidence="1">Multi-pass membrane protein</topology>
    </subcellularLocation>
</comment>
<evidence type="ECO:0000256" key="3">
    <source>
        <dbReference type="ARBA" id="ARBA00022692"/>
    </source>
</evidence>